<dbReference type="AlphaFoldDB" id="A0A0H5D281"/>
<dbReference type="EMBL" id="CVRL01000017">
    <property type="protein sequence ID" value="CRL10848.1"/>
    <property type="molecule type" value="Genomic_DNA"/>
</dbReference>
<dbReference type="SUPFAM" id="SSF81342">
    <property type="entry name" value="Transmembrane di-heme cytochromes"/>
    <property type="match status" value="1"/>
</dbReference>
<accession>A0A0H5D281</accession>
<keyword evidence="6 13" id="KW-0812">Transmembrane</keyword>
<feature type="domain" description="Lipid/polyisoprenoid-binding YceI-like" evidence="14">
    <location>
        <begin position="266"/>
        <end position="421"/>
    </location>
</feature>
<evidence type="ECO:0000256" key="13">
    <source>
        <dbReference type="SAM" id="Phobius"/>
    </source>
</evidence>
<dbReference type="Gene3D" id="1.20.950.20">
    <property type="entry name" value="Transmembrane di-heme cytochromes, Chain C"/>
    <property type="match status" value="1"/>
</dbReference>
<dbReference type="GO" id="GO:0009055">
    <property type="term" value="F:electron transfer activity"/>
    <property type="evidence" value="ECO:0007669"/>
    <property type="project" value="InterPro"/>
</dbReference>
<organism evidence="15 16">
    <name type="scientific">Phaeobacter italicus</name>
    <dbReference type="NCBI Taxonomy" id="481446"/>
    <lineage>
        <taxon>Bacteria</taxon>
        <taxon>Pseudomonadati</taxon>
        <taxon>Pseudomonadota</taxon>
        <taxon>Alphaproteobacteria</taxon>
        <taxon>Rhodobacterales</taxon>
        <taxon>Roseobacteraceae</taxon>
        <taxon>Phaeobacter</taxon>
    </lineage>
</organism>
<dbReference type="RefSeq" id="WP_050673211.1">
    <property type="nucleotide sequence ID" value="NZ_CVRL01000017.1"/>
</dbReference>
<evidence type="ECO:0000256" key="2">
    <source>
        <dbReference type="ARBA" id="ARBA00004651"/>
    </source>
</evidence>
<sequence>MPRHNSSLNYGSVAKTFHWLTALLMLAVFPLGYFANDLAHQITGPEFNGDQAVISRAVLLFSLHKTLGLALFATALLRILWALRQPKPAPLHPDRKAEVLAAEVVHWLLYGSLVLAPLSGWIHHAATTGYAPIWWPFGQDLLFVPKSQAVADVFGGLHWLFVWTLAAALGLHIAGALKHQVIDKDATLARMLPGKAPTVDAALIGADHSKAPAFVALAIWVLVLAGGGAFGVYSKAPHGAAAVAGSAPADTASAPTAPAAPATTGNWTVQDGTLAISITQMGSAVSGEFGQWQADIRFDEPATPGPAGRVEVEIAIASLSLGTVTDQAMGPDYFDSATYPTAVFAADIEKLSEGYVANGTLRIRDQEVPLSLPFTLELSGNTAVMSGTAEVNRLDFNVGQGVQDEGSLAYAVQISVDLTATRSE</sequence>
<feature type="transmembrane region" description="Helical" evidence="13">
    <location>
        <begin position="53"/>
        <end position="83"/>
    </location>
</feature>
<dbReference type="GO" id="GO:0005886">
    <property type="term" value="C:plasma membrane"/>
    <property type="evidence" value="ECO:0007669"/>
    <property type="project" value="UniProtKB-SubCell"/>
</dbReference>
<keyword evidence="5" id="KW-0349">Heme</keyword>
<evidence type="ECO:0000256" key="12">
    <source>
        <dbReference type="ARBA" id="ARBA00037975"/>
    </source>
</evidence>
<protein>
    <recommendedName>
        <fullName evidence="14">Lipid/polyisoprenoid-binding YceI-like domain-containing protein</fullName>
    </recommendedName>
</protein>
<dbReference type="Proteomes" id="UP000043764">
    <property type="component" value="Unassembled WGS sequence"/>
</dbReference>
<evidence type="ECO:0000256" key="7">
    <source>
        <dbReference type="ARBA" id="ARBA00022723"/>
    </source>
</evidence>
<dbReference type="Pfam" id="PF01292">
    <property type="entry name" value="Ni_hydr_CYTB"/>
    <property type="match status" value="1"/>
</dbReference>
<dbReference type="InterPro" id="IPR016174">
    <property type="entry name" value="Di-haem_cyt_TM"/>
</dbReference>
<feature type="transmembrane region" description="Helical" evidence="13">
    <location>
        <begin position="213"/>
        <end position="233"/>
    </location>
</feature>
<dbReference type="STRING" id="481446.NIT7645_01540"/>
<name>A0A0H5D281_9RHOB</name>
<feature type="transmembrane region" description="Helical" evidence="13">
    <location>
        <begin position="12"/>
        <end position="33"/>
    </location>
</feature>
<dbReference type="GO" id="GO:0022904">
    <property type="term" value="P:respiratory electron transport chain"/>
    <property type="evidence" value="ECO:0007669"/>
    <property type="project" value="InterPro"/>
</dbReference>
<evidence type="ECO:0000256" key="4">
    <source>
        <dbReference type="ARBA" id="ARBA00022475"/>
    </source>
</evidence>
<comment type="similarity">
    <text evidence="12">Belongs to the cytochrome b561 family.</text>
</comment>
<dbReference type="PANTHER" id="PTHR30529:SF1">
    <property type="entry name" value="CYTOCHROME B561 HOMOLOG 2"/>
    <property type="match status" value="1"/>
</dbReference>
<dbReference type="InterPro" id="IPR011577">
    <property type="entry name" value="Cyt_b561_bac/Ni-Hgenase"/>
</dbReference>
<evidence type="ECO:0000259" key="14">
    <source>
        <dbReference type="SMART" id="SM00867"/>
    </source>
</evidence>
<dbReference type="InterPro" id="IPR036761">
    <property type="entry name" value="TTHA0802/YceI-like_sf"/>
</dbReference>
<dbReference type="Gene3D" id="2.40.128.110">
    <property type="entry name" value="Lipid/polyisoprenoid-binding, YceI-like"/>
    <property type="match status" value="1"/>
</dbReference>
<keyword evidence="3" id="KW-0813">Transport</keyword>
<keyword evidence="11 13" id="KW-0472">Membrane</keyword>
<dbReference type="Pfam" id="PF04264">
    <property type="entry name" value="YceI"/>
    <property type="match status" value="1"/>
</dbReference>
<dbReference type="GO" id="GO:0020037">
    <property type="term" value="F:heme binding"/>
    <property type="evidence" value="ECO:0007669"/>
    <property type="project" value="TreeGrafter"/>
</dbReference>
<comment type="subcellular location">
    <subcellularLocation>
        <location evidence="2">Cell membrane</location>
        <topology evidence="2">Multi-pass membrane protein</topology>
    </subcellularLocation>
</comment>
<evidence type="ECO:0000256" key="1">
    <source>
        <dbReference type="ARBA" id="ARBA00001970"/>
    </source>
</evidence>
<evidence type="ECO:0000256" key="5">
    <source>
        <dbReference type="ARBA" id="ARBA00022617"/>
    </source>
</evidence>
<keyword evidence="8" id="KW-0249">Electron transport</keyword>
<dbReference type="PANTHER" id="PTHR30529">
    <property type="entry name" value="CYTOCHROME B561"/>
    <property type="match status" value="1"/>
</dbReference>
<dbReference type="SUPFAM" id="SSF101874">
    <property type="entry name" value="YceI-like"/>
    <property type="match status" value="1"/>
</dbReference>
<evidence type="ECO:0000256" key="10">
    <source>
        <dbReference type="ARBA" id="ARBA00023004"/>
    </source>
</evidence>
<evidence type="ECO:0000256" key="8">
    <source>
        <dbReference type="ARBA" id="ARBA00022982"/>
    </source>
</evidence>
<dbReference type="InterPro" id="IPR007372">
    <property type="entry name" value="Lipid/polyisoprenoid-bd_YceI"/>
</dbReference>
<keyword evidence="7" id="KW-0479">Metal-binding</keyword>
<gene>
    <name evidence="15" type="primary">yceJ</name>
    <name evidence="15" type="ORF">NIT7321_01696</name>
</gene>
<keyword evidence="4" id="KW-1003">Cell membrane</keyword>
<evidence type="ECO:0000256" key="6">
    <source>
        <dbReference type="ARBA" id="ARBA00022692"/>
    </source>
</evidence>
<evidence type="ECO:0000313" key="16">
    <source>
        <dbReference type="Proteomes" id="UP000043764"/>
    </source>
</evidence>
<reference evidence="16" key="1">
    <citation type="submission" date="2015-05" db="EMBL/GenBank/DDBJ databases">
        <authorList>
            <person name="Rodrigo-Torres Lidia"/>
            <person name="Arahal R.David."/>
        </authorList>
    </citation>
    <scope>NUCLEOTIDE SEQUENCE [LARGE SCALE GENOMIC DNA]</scope>
    <source>
        <strain evidence="16">CECT 7321</strain>
    </source>
</reference>
<feature type="transmembrane region" description="Helical" evidence="13">
    <location>
        <begin position="104"/>
        <end position="122"/>
    </location>
</feature>
<keyword evidence="9 13" id="KW-1133">Transmembrane helix</keyword>
<evidence type="ECO:0000256" key="3">
    <source>
        <dbReference type="ARBA" id="ARBA00022448"/>
    </source>
</evidence>
<proteinExistence type="inferred from homology"/>
<keyword evidence="16" id="KW-1185">Reference proteome</keyword>
<keyword evidence="10" id="KW-0408">Iron</keyword>
<dbReference type="GO" id="GO:0046872">
    <property type="term" value="F:metal ion binding"/>
    <property type="evidence" value="ECO:0007669"/>
    <property type="project" value="UniProtKB-KW"/>
</dbReference>
<evidence type="ECO:0000256" key="9">
    <source>
        <dbReference type="ARBA" id="ARBA00022989"/>
    </source>
</evidence>
<dbReference type="InterPro" id="IPR052168">
    <property type="entry name" value="Cytochrome_b561_oxidase"/>
</dbReference>
<evidence type="ECO:0000256" key="11">
    <source>
        <dbReference type="ARBA" id="ARBA00023136"/>
    </source>
</evidence>
<dbReference type="SMART" id="SM00867">
    <property type="entry name" value="YceI"/>
    <property type="match status" value="1"/>
</dbReference>
<comment type="cofactor">
    <cofactor evidence="1">
        <name>heme b</name>
        <dbReference type="ChEBI" id="CHEBI:60344"/>
    </cofactor>
</comment>
<evidence type="ECO:0000313" key="15">
    <source>
        <dbReference type="EMBL" id="CRL10848.1"/>
    </source>
</evidence>
<feature type="transmembrane region" description="Helical" evidence="13">
    <location>
        <begin position="157"/>
        <end position="177"/>
    </location>
</feature>